<dbReference type="EMBL" id="JACJIA010000012">
    <property type="protein sequence ID" value="MBA8955727.1"/>
    <property type="molecule type" value="Genomic_DNA"/>
</dbReference>
<gene>
    <name evidence="2" type="ORF">HNR61_007403</name>
</gene>
<feature type="transmembrane region" description="Helical" evidence="1">
    <location>
        <begin position="59"/>
        <end position="81"/>
    </location>
</feature>
<feature type="transmembrane region" description="Helical" evidence="1">
    <location>
        <begin position="12"/>
        <end position="39"/>
    </location>
</feature>
<name>A0A7W3LWV2_ACTNM</name>
<organism evidence="2 3">
    <name type="scientific">Actinomadura namibiensis</name>
    <dbReference type="NCBI Taxonomy" id="182080"/>
    <lineage>
        <taxon>Bacteria</taxon>
        <taxon>Bacillati</taxon>
        <taxon>Actinomycetota</taxon>
        <taxon>Actinomycetes</taxon>
        <taxon>Streptosporangiales</taxon>
        <taxon>Thermomonosporaceae</taxon>
        <taxon>Actinomadura</taxon>
    </lineage>
</organism>
<dbReference type="AlphaFoldDB" id="A0A7W3LWV2"/>
<evidence type="ECO:0000313" key="2">
    <source>
        <dbReference type="EMBL" id="MBA8955727.1"/>
    </source>
</evidence>
<sequence>MQAVPGRPNGWWISPALPTIANVLLAVLWLLSAFGGWGTTAFCGDPEQRDAVCADHYDVAVLISFLPALGAAALGVAAWAAPAIRRRPDRLDSVLAASALLWVVAEAVLFVGGFLAKP</sequence>
<keyword evidence="1" id="KW-0472">Membrane</keyword>
<keyword evidence="3" id="KW-1185">Reference proteome</keyword>
<dbReference type="Proteomes" id="UP000572680">
    <property type="component" value="Unassembled WGS sequence"/>
</dbReference>
<feature type="transmembrane region" description="Helical" evidence="1">
    <location>
        <begin position="93"/>
        <end position="116"/>
    </location>
</feature>
<evidence type="ECO:0000256" key="1">
    <source>
        <dbReference type="SAM" id="Phobius"/>
    </source>
</evidence>
<evidence type="ECO:0000313" key="3">
    <source>
        <dbReference type="Proteomes" id="UP000572680"/>
    </source>
</evidence>
<accession>A0A7W3LWV2</accession>
<reference evidence="2 3" key="1">
    <citation type="submission" date="2020-08" db="EMBL/GenBank/DDBJ databases">
        <title>Genomic Encyclopedia of Type Strains, Phase IV (KMG-IV): sequencing the most valuable type-strain genomes for metagenomic binning, comparative biology and taxonomic classification.</title>
        <authorList>
            <person name="Goeker M."/>
        </authorList>
    </citation>
    <scope>NUCLEOTIDE SEQUENCE [LARGE SCALE GENOMIC DNA]</scope>
    <source>
        <strain evidence="2 3">DSM 44197</strain>
    </source>
</reference>
<keyword evidence="1" id="KW-1133">Transmembrane helix</keyword>
<keyword evidence="1" id="KW-0812">Transmembrane</keyword>
<dbReference type="RefSeq" id="WP_182847678.1">
    <property type="nucleotide sequence ID" value="NZ_BAAALP010000138.1"/>
</dbReference>
<protein>
    <submittedName>
        <fullName evidence="2">Uncharacterized protein</fullName>
    </submittedName>
</protein>
<comment type="caution">
    <text evidence="2">The sequence shown here is derived from an EMBL/GenBank/DDBJ whole genome shotgun (WGS) entry which is preliminary data.</text>
</comment>
<proteinExistence type="predicted"/>